<feature type="domain" description="DUF6879" evidence="1">
    <location>
        <begin position="26"/>
        <end position="190"/>
    </location>
</feature>
<gene>
    <name evidence="2" type="ORF">BCF44_122127</name>
</gene>
<accession>A0A3E0GXV8</accession>
<evidence type="ECO:0000259" key="1">
    <source>
        <dbReference type="Pfam" id="PF21806"/>
    </source>
</evidence>
<sequence>MTINVFPDGLGETMNLADYHAAFDKDFFRSGPAGFWKLEARQTFLEPRSASWRTFNAGGLGEAIRMHEDRRAGLQRRHARMLQQGSTNQRVRLVVTPLARYLLWELPLLRMRDDIGMRTHVINLVDRPDLGGPADWPEVVVCGEVAVYEVLYDASGLHIGGTRYTDRDVIAHWRDRIADLIQLGEPIHGFYEREVAPLLPA</sequence>
<evidence type="ECO:0000313" key="3">
    <source>
        <dbReference type="Proteomes" id="UP000256269"/>
    </source>
</evidence>
<comment type="caution">
    <text evidence="2">The sequence shown here is derived from an EMBL/GenBank/DDBJ whole genome shotgun (WGS) entry which is preliminary data.</text>
</comment>
<protein>
    <recommendedName>
        <fullName evidence="1">DUF6879 domain-containing protein</fullName>
    </recommendedName>
</protein>
<dbReference type="Pfam" id="PF21806">
    <property type="entry name" value="DUF6879"/>
    <property type="match status" value="1"/>
</dbReference>
<dbReference type="Proteomes" id="UP000256269">
    <property type="component" value="Unassembled WGS sequence"/>
</dbReference>
<evidence type="ECO:0000313" key="2">
    <source>
        <dbReference type="EMBL" id="REH31104.1"/>
    </source>
</evidence>
<dbReference type="OrthoDB" id="3436275at2"/>
<keyword evidence="3" id="KW-1185">Reference proteome</keyword>
<dbReference type="EMBL" id="QUNO01000022">
    <property type="protein sequence ID" value="REH31104.1"/>
    <property type="molecule type" value="Genomic_DNA"/>
</dbReference>
<reference evidence="2 3" key="1">
    <citation type="submission" date="2018-08" db="EMBL/GenBank/DDBJ databases">
        <title>Genomic Encyclopedia of Archaeal and Bacterial Type Strains, Phase II (KMG-II): from individual species to whole genera.</title>
        <authorList>
            <person name="Goeker M."/>
        </authorList>
    </citation>
    <scope>NUCLEOTIDE SEQUENCE [LARGE SCALE GENOMIC DNA]</scope>
    <source>
        <strain evidence="2 3">DSM 45791</strain>
    </source>
</reference>
<dbReference type="InterPro" id="IPR049244">
    <property type="entry name" value="DUF6879"/>
</dbReference>
<organism evidence="2 3">
    <name type="scientific">Kutzneria buriramensis</name>
    <dbReference type="NCBI Taxonomy" id="1045776"/>
    <lineage>
        <taxon>Bacteria</taxon>
        <taxon>Bacillati</taxon>
        <taxon>Actinomycetota</taxon>
        <taxon>Actinomycetes</taxon>
        <taxon>Pseudonocardiales</taxon>
        <taxon>Pseudonocardiaceae</taxon>
        <taxon>Kutzneria</taxon>
    </lineage>
</organism>
<proteinExistence type="predicted"/>
<dbReference type="AlphaFoldDB" id="A0A3E0GXV8"/>
<name>A0A3E0GXV8_9PSEU</name>
<dbReference type="RefSeq" id="WP_116180918.1">
    <property type="nucleotide sequence ID" value="NZ_CP144376.1"/>
</dbReference>